<accession>A0A956SE80</accession>
<evidence type="ECO:0000256" key="1">
    <source>
        <dbReference type="SAM" id="MobiDB-lite"/>
    </source>
</evidence>
<keyword evidence="2" id="KW-0472">Membrane</keyword>
<dbReference type="EMBL" id="JAGQHS010000089">
    <property type="protein sequence ID" value="MCA9757250.1"/>
    <property type="molecule type" value="Genomic_DNA"/>
</dbReference>
<evidence type="ECO:0000259" key="3">
    <source>
        <dbReference type="PROSITE" id="PS51494"/>
    </source>
</evidence>
<sequence length="714" mass="74281">MFDHSTPRQSTGGSPRPRTRFSWVLATLVAAVFALGVFPSDSQAVEYMPVSDVQPGMKGVGKSVFRGISIEEFGVEIIGVIERARPAGNLILFRGDGEVLEHAGIIQGMSGSPVYIDGKLVGAVAFAYPGAKDPIGAITPIGEMVALWDGGLGPAAPGPFPSLGDAAKSPSGSAGGGAPMSAPNGSASSGAAGGSASSLASASLSSGGGVSSQSTMGQYFDFDRTWSAFVHSDAATGAFSPLETGAADETALRRTDDGPSGSGSWNGGVALDASVSPSLGNATGGLVPIGTPLCFSGWDPSLNDEITNVFARLGMPAAPVTGSVSAASGSSSRYEGVPRLEPGSAIGLRMIGGDADLVAIGTVTHVEGDQVVAFGHPMIQAGDVSFPMTGAWIHTVLANRNVSMKMGSSTNLLGGIWNDRRPGIAGLHGAVPDQLPVSVDVVNSGEGTEHFRYTLARNPLLTPFFLPWTVTNSYLASGWVTGDASIRTEVDVYYNGGEVVRRVERIGADAPGTSLGASITLPAVLLSINPWETVRVDSMSVRVDYERGNPQATVVDVRSSQRRAHPGDVVQIDVELQPFRGEPQVETFDVEIPPAWAGRMLRFYVGANAEFASWDEDRVPEKFVPHSLEQMVGMIERMPDDSNLTLRVYDGQDGALLQGVELSGLPPSLAAPSAQGSRPGGIQVTQAALLEERHMETRWVLSGGNVVSVQVADR</sequence>
<feature type="domain" description="Peptidase S55" evidence="3">
    <location>
        <begin position="1"/>
        <end position="160"/>
    </location>
</feature>
<feature type="transmembrane region" description="Helical" evidence="2">
    <location>
        <begin position="21"/>
        <end position="38"/>
    </location>
</feature>
<keyword evidence="2" id="KW-0812">Transmembrane</keyword>
<evidence type="ECO:0000313" key="5">
    <source>
        <dbReference type="Proteomes" id="UP000739538"/>
    </source>
</evidence>
<organism evidence="4 5">
    <name type="scientific">Eiseniibacteriota bacterium</name>
    <dbReference type="NCBI Taxonomy" id="2212470"/>
    <lineage>
        <taxon>Bacteria</taxon>
        <taxon>Candidatus Eiseniibacteriota</taxon>
    </lineage>
</organism>
<protein>
    <recommendedName>
        <fullName evidence="3">Peptidase S55 domain-containing protein</fullName>
    </recommendedName>
</protein>
<proteinExistence type="predicted"/>
<dbReference type="AlphaFoldDB" id="A0A956SE80"/>
<reference evidence="4" key="2">
    <citation type="journal article" date="2021" name="Microbiome">
        <title>Successional dynamics and alternative stable states in a saline activated sludge microbial community over 9 years.</title>
        <authorList>
            <person name="Wang Y."/>
            <person name="Ye J."/>
            <person name="Ju F."/>
            <person name="Liu L."/>
            <person name="Boyd J.A."/>
            <person name="Deng Y."/>
            <person name="Parks D.H."/>
            <person name="Jiang X."/>
            <person name="Yin X."/>
            <person name="Woodcroft B.J."/>
            <person name="Tyson G.W."/>
            <person name="Hugenholtz P."/>
            <person name="Polz M.F."/>
            <person name="Zhang T."/>
        </authorList>
    </citation>
    <scope>NUCLEOTIDE SEQUENCE</scope>
    <source>
        <strain evidence="4">HKST-UBA02</strain>
    </source>
</reference>
<gene>
    <name evidence="4" type="ORF">KDA27_15700</name>
</gene>
<comment type="caution">
    <text evidence="4">The sequence shown here is derived from an EMBL/GenBank/DDBJ whole genome shotgun (WGS) entry which is preliminary data.</text>
</comment>
<dbReference type="Pfam" id="PF05580">
    <property type="entry name" value="Peptidase_S55"/>
    <property type="match status" value="1"/>
</dbReference>
<dbReference type="PROSITE" id="PS51494">
    <property type="entry name" value="SPOIVB"/>
    <property type="match status" value="1"/>
</dbReference>
<dbReference type="InterPro" id="IPR008763">
    <property type="entry name" value="Peptidase_S55"/>
</dbReference>
<name>A0A956SE80_UNCEI</name>
<feature type="compositionally biased region" description="Low complexity" evidence="1">
    <location>
        <begin position="161"/>
        <end position="172"/>
    </location>
</feature>
<feature type="region of interest" description="Disordered" evidence="1">
    <location>
        <begin position="158"/>
        <end position="193"/>
    </location>
</feature>
<keyword evidence="2" id="KW-1133">Transmembrane helix</keyword>
<reference evidence="4" key="1">
    <citation type="submission" date="2020-04" db="EMBL/GenBank/DDBJ databases">
        <authorList>
            <person name="Zhang T."/>
        </authorList>
    </citation>
    <scope>NUCLEOTIDE SEQUENCE</scope>
    <source>
        <strain evidence="4">HKST-UBA02</strain>
    </source>
</reference>
<evidence type="ECO:0000256" key="2">
    <source>
        <dbReference type="SAM" id="Phobius"/>
    </source>
</evidence>
<feature type="compositionally biased region" description="Low complexity" evidence="1">
    <location>
        <begin position="179"/>
        <end position="193"/>
    </location>
</feature>
<dbReference type="Proteomes" id="UP000739538">
    <property type="component" value="Unassembled WGS sequence"/>
</dbReference>
<evidence type="ECO:0000313" key="4">
    <source>
        <dbReference type="EMBL" id="MCA9757250.1"/>
    </source>
</evidence>